<protein>
    <submittedName>
        <fullName evidence="1">DUF6521 family protein</fullName>
    </submittedName>
</protein>
<dbReference type="Pfam" id="PF20131">
    <property type="entry name" value="MC3"/>
    <property type="match status" value="1"/>
</dbReference>
<evidence type="ECO:0000313" key="1">
    <source>
        <dbReference type="EMBL" id="MCG5078683.1"/>
    </source>
</evidence>
<proteinExistence type="predicted"/>
<name>A0A9X1UNG2_9BURK</name>
<dbReference type="Proteomes" id="UP001139308">
    <property type="component" value="Unassembled WGS sequence"/>
</dbReference>
<comment type="caution">
    <text evidence="1">The sequence shown here is derived from an EMBL/GenBank/DDBJ whole genome shotgun (WGS) entry which is preliminary data.</text>
</comment>
<keyword evidence="2" id="KW-1185">Reference proteome</keyword>
<evidence type="ECO:0000313" key="2">
    <source>
        <dbReference type="Proteomes" id="UP001139308"/>
    </source>
</evidence>
<gene>
    <name evidence="1" type="ORF">L5014_36065</name>
</gene>
<dbReference type="AlphaFoldDB" id="A0A9X1UNG2"/>
<organism evidence="1 2">
    <name type="scientific">Paraburkholderia tagetis</name>
    <dbReference type="NCBI Taxonomy" id="2913261"/>
    <lineage>
        <taxon>Bacteria</taxon>
        <taxon>Pseudomonadati</taxon>
        <taxon>Pseudomonadota</taxon>
        <taxon>Betaproteobacteria</taxon>
        <taxon>Burkholderiales</taxon>
        <taxon>Burkholderiaceae</taxon>
        <taxon>Paraburkholderia</taxon>
    </lineage>
</organism>
<sequence length="167" mass="18073">MSDTRDSAEYRALFNPAFCAVLLREACLGAERESKSRDVEPLSFAASFLVLPAVLHEPIRRELPKTIATSFATWLAENPLLRSQFASLARVTKDITRKGLLFGSTHGALSLAAGQVHAAGSMKIQIRGLDEANSEMGQCLRGAHFMGRWLALAGNTTTTLALIGMRA</sequence>
<accession>A0A9X1UNG2</accession>
<reference evidence="1" key="1">
    <citation type="submission" date="2022-01" db="EMBL/GenBank/DDBJ databases">
        <title>Genome sequence and assembly of Parabukholderia sp. RG36.</title>
        <authorList>
            <person name="Chhetri G."/>
        </authorList>
    </citation>
    <scope>NUCLEOTIDE SEQUENCE</scope>
    <source>
        <strain evidence="1">RG36</strain>
    </source>
</reference>
<dbReference type="InterPro" id="IPR045390">
    <property type="entry name" value="ABC-3C_MC3"/>
</dbReference>
<dbReference type="EMBL" id="JAKLJA010000068">
    <property type="protein sequence ID" value="MCG5078683.1"/>
    <property type="molecule type" value="Genomic_DNA"/>
</dbReference>